<dbReference type="PANTHER" id="PTHR43669:SF3">
    <property type="entry name" value="ALCOHOL DEHYDROGENASE, PUTATIVE (AFU_ORTHOLOGUE AFUA_3G03445)-RELATED"/>
    <property type="match status" value="1"/>
</dbReference>
<name>A0AAW7X7V8_9GAMM</name>
<evidence type="ECO:0000256" key="2">
    <source>
        <dbReference type="ARBA" id="ARBA00023002"/>
    </source>
</evidence>
<evidence type="ECO:0000256" key="1">
    <source>
        <dbReference type="ARBA" id="ARBA00006484"/>
    </source>
</evidence>
<dbReference type="InterPro" id="IPR002347">
    <property type="entry name" value="SDR_fam"/>
</dbReference>
<protein>
    <submittedName>
        <fullName evidence="3">SDR family oxidoreductase</fullName>
    </submittedName>
</protein>
<dbReference type="Pfam" id="PF00106">
    <property type="entry name" value="adh_short"/>
    <property type="match status" value="1"/>
</dbReference>
<dbReference type="NCBIfam" id="NF006120">
    <property type="entry name" value="PRK08264.1-6"/>
    <property type="match status" value="1"/>
</dbReference>
<reference evidence="3" key="1">
    <citation type="submission" date="2023-07" db="EMBL/GenBank/DDBJ databases">
        <title>Genome content predicts the carbon catabolic preferences of heterotrophic bacteria.</title>
        <authorList>
            <person name="Gralka M."/>
        </authorList>
    </citation>
    <scope>NUCLEOTIDE SEQUENCE</scope>
    <source>
        <strain evidence="3">I3M17_2</strain>
    </source>
</reference>
<keyword evidence="2" id="KW-0560">Oxidoreductase</keyword>
<gene>
    <name evidence="3" type="ORF">Q4521_12870</name>
</gene>
<accession>A0AAW7X7V8</accession>
<dbReference type="RefSeq" id="WP_216065581.1">
    <property type="nucleotide sequence ID" value="NZ_JAHKPP010000043.1"/>
</dbReference>
<evidence type="ECO:0000313" key="3">
    <source>
        <dbReference type="EMBL" id="MDO6423365.1"/>
    </source>
</evidence>
<dbReference type="Proteomes" id="UP001169760">
    <property type="component" value="Unassembled WGS sequence"/>
</dbReference>
<comment type="similarity">
    <text evidence="1">Belongs to the short-chain dehydrogenases/reductases (SDR) family.</text>
</comment>
<dbReference type="PANTHER" id="PTHR43669">
    <property type="entry name" value="5-KETO-D-GLUCONATE 5-REDUCTASE"/>
    <property type="match status" value="1"/>
</dbReference>
<proteinExistence type="inferred from homology"/>
<dbReference type="EMBL" id="JAUOPB010000009">
    <property type="protein sequence ID" value="MDO6423365.1"/>
    <property type="molecule type" value="Genomic_DNA"/>
</dbReference>
<dbReference type="AlphaFoldDB" id="A0AAW7X7V8"/>
<comment type="caution">
    <text evidence="3">The sequence shown here is derived from an EMBL/GenBank/DDBJ whole genome shotgun (WGS) entry which is preliminary data.</text>
</comment>
<organism evidence="3 4">
    <name type="scientific">Saccharophagus degradans</name>
    <dbReference type="NCBI Taxonomy" id="86304"/>
    <lineage>
        <taxon>Bacteria</taxon>
        <taxon>Pseudomonadati</taxon>
        <taxon>Pseudomonadota</taxon>
        <taxon>Gammaproteobacteria</taxon>
        <taxon>Cellvibrionales</taxon>
        <taxon>Cellvibrionaceae</taxon>
        <taxon>Saccharophagus</taxon>
    </lineage>
</organism>
<sequence length="243" mass="25189">MSIDINGKIALVTGANRGIGKAIVDSLIEHGASKVYLAVRNPESTVELAKQYGDKVVTLQADVGDDASISALAQAAQDVNIVINNAGVVQPAELLSADAFAALKHELNVNTYGLLRVAQAFAPVLQQNGGGAFVQLNSVASIKNFTPFTTYSASKAATYSITQGLKDVMAPLGIAVLSVHPGPIATDMGDQVGMTEVAEPANVVAEGIVSALKAGDFHLFPDTMAKQFGDAYDSYAQAIINGQ</sequence>
<dbReference type="GO" id="GO:0016491">
    <property type="term" value="F:oxidoreductase activity"/>
    <property type="evidence" value="ECO:0007669"/>
    <property type="project" value="UniProtKB-KW"/>
</dbReference>
<evidence type="ECO:0000313" key="4">
    <source>
        <dbReference type="Proteomes" id="UP001169760"/>
    </source>
</evidence>